<keyword evidence="2" id="KW-1185">Reference proteome</keyword>
<dbReference type="NCBIfam" id="NF007637">
    <property type="entry name" value="PRK10302.1"/>
    <property type="match status" value="1"/>
</dbReference>
<dbReference type="EMBL" id="OCMY01000001">
    <property type="protein sequence ID" value="SOD39235.1"/>
    <property type="molecule type" value="Genomic_DNA"/>
</dbReference>
<dbReference type="PANTHER" id="PTHR30348:SF9">
    <property type="entry name" value="UPF0759 PROTEIN YECE"/>
    <property type="match status" value="1"/>
</dbReference>
<reference evidence="2" key="1">
    <citation type="submission" date="2017-09" db="EMBL/GenBank/DDBJ databases">
        <authorList>
            <person name="Varghese N."/>
            <person name="Submissions S."/>
        </authorList>
    </citation>
    <scope>NUCLEOTIDE SEQUENCE [LARGE SCALE GENOMIC DNA]</scope>
    <source>
        <strain evidence="2">JKS000234</strain>
    </source>
</reference>
<sequence length="287" mass="33035">MPPFPAPKGLRSSRLTLRIGLPQWQHARWKQFGLETLADYAQLFGCVEGNTTLYALPKPEVVMRWRDMTHDDFRFCFKFPESISHQSGLRNCDELLTAFFRLLDPLSNRIGQYWLQLPAAFSPAQLGDLWFFLDSLPRSFHYGVEVRHQAFFAKGEAERALNRGLLDRRINRVMLDSRPVHASNSQSVAAVQARSQKPRVPPHAVRTGSQPMVRFIGSDSVAESVPLFQPWRSKLQAWQKESDPMLFIHTPDMGDVFPLVQALWPQLQQLEPTLRNLPDWPQQSTLF</sequence>
<dbReference type="InterPro" id="IPR002763">
    <property type="entry name" value="DUF72"/>
</dbReference>
<gene>
    <name evidence="1" type="ORF">SAMN06273570_3676</name>
</gene>
<evidence type="ECO:0000313" key="2">
    <source>
        <dbReference type="Proteomes" id="UP000219271"/>
    </source>
</evidence>
<dbReference type="Gene3D" id="3.20.20.410">
    <property type="entry name" value="Protein of unknown function UPF0759"/>
    <property type="match status" value="1"/>
</dbReference>
<accession>A0A286BYK5</accession>
<organism evidence="1 2">
    <name type="scientific">Candidatus Pantoea floridensis</name>
    <dbReference type="NCBI Taxonomy" id="1938870"/>
    <lineage>
        <taxon>Bacteria</taxon>
        <taxon>Pseudomonadati</taxon>
        <taxon>Pseudomonadota</taxon>
        <taxon>Gammaproteobacteria</taxon>
        <taxon>Enterobacterales</taxon>
        <taxon>Erwiniaceae</taxon>
        <taxon>Pantoea</taxon>
    </lineage>
</organism>
<dbReference type="PANTHER" id="PTHR30348">
    <property type="entry name" value="UNCHARACTERIZED PROTEIN YECE"/>
    <property type="match status" value="1"/>
</dbReference>
<dbReference type="Pfam" id="PF01904">
    <property type="entry name" value="DUF72"/>
    <property type="match status" value="1"/>
</dbReference>
<dbReference type="AlphaFoldDB" id="A0A286BYK5"/>
<evidence type="ECO:0000313" key="1">
    <source>
        <dbReference type="EMBL" id="SOD39235.1"/>
    </source>
</evidence>
<proteinExistence type="predicted"/>
<dbReference type="Proteomes" id="UP000219271">
    <property type="component" value="Unassembled WGS sequence"/>
</dbReference>
<name>A0A286BYK5_9GAMM</name>
<protein>
    <submittedName>
        <fullName evidence="1">Uncharacterized conserved protein YecE, DUF72 family</fullName>
    </submittedName>
</protein>
<dbReference type="SUPFAM" id="SSF117396">
    <property type="entry name" value="TM1631-like"/>
    <property type="match status" value="1"/>
</dbReference>
<dbReference type="InterPro" id="IPR036520">
    <property type="entry name" value="UPF0759_sf"/>
</dbReference>